<dbReference type="PRINTS" id="PR00625">
    <property type="entry name" value="JDOMAIN"/>
</dbReference>
<dbReference type="Gene3D" id="1.10.287.110">
    <property type="entry name" value="DnaJ domain"/>
    <property type="match status" value="1"/>
</dbReference>
<dbReference type="PANTHER" id="PTHR44240">
    <property type="entry name" value="DNAJ DOMAIN (PROKARYOTIC HEAT SHOCK PROTEIN)-RELATED"/>
    <property type="match status" value="1"/>
</dbReference>
<proteinExistence type="predicted"/>
<evidence type="ECO:0000256" key="1">
    <source>
        <dbReference type="SAM" id="MobiDB-lite"/>
    </source>
</evidence>
<reference evidence="3 4" key="1">
    <citation type="submission" date="2018-03" db="EMBL/GenBank/DDBJ databases">
        <title>Genomic Encyclopedia of Type Strains, Phase III (KMG-III): the genomes of soil and plant-associated and newly described type strains.</title>
        <authorList>
            <person name="Whitman W."/>
        </authorList>
    </citation>
    <scope>NUCLEOTIDE SEQUENCE [LARGE SCALE GENOMIC DNA]</scope>
    <source>
        <strain evidence="3 4">CGMCC 1.12484</strain>
    </source>
</reference>
<name>A0A2T0VE79_9MICO</name>
<feature type="compositionally biased region" description="Polar residues" evidence="1">
    <location>
        <begin position="89"/>
        <end position="103"/>
    </location>
</feature>
<dbReference type="InterPro" id="IPR001623">
    <property type="entry name" value="DnaJ_domain"/>
</dbReference>
<dbReference type="Pfam" id="PF00226">
    <property type="entry name" value="DnaJ"/>
    <property type="match status" value="1"/>
</dbReference>
<comment type="caution">
    <text evidence="3">The sequence shown here is derived from an EMBL/GenBank/DDBJ whole genome shotgun (WGS) entry which is preliminary data.</text>
</comment>
<dbReference type="EMBL" id="PVTL01000004">
    <property type="protein sequence ID" value="PRY68493.1"/>
    <property type="molecule type" value="Genomic_DNA"/>
</dbReference>
<feature type="compositionally biased region" description="Low complexity" evidence="1">
    <location>
        <begin position="75"/>
        <end position="88"/>
    </location>
</feature>
<dbReference type="OrthoDB" id="5242140at2"/>
<feature type="region of interest" description="Disordered" evidence="1">
    <location>
        <begin position="69"/>
        <end position="107"/>
    </location>
</feature>
<organism evidence="3 4">
    <name type="scientific">Glaciihabitans tibetensis</name>
    <dbReference type="NCBI Taxonomy" id="1266600"/>
    <lineage>
        <taxon>Bacteria</taxon>
        <taxon>Bacillati</taxon>
        <taxon>Actinomycetota</taxon>
        <taxon>Actinomycetes</taxon>
        <taxon>Micrococcales</taxon>
        <taxon>Microbacteriaceae</taxon>
        <taxon>Glaciihabitans</taxon>
    </lineage>
</organism>
<dbReference type="InterPro" id="IPR052276">
    <property type="entry name" value="Diphthamide-biosynth_chaperone"/>
</dbReference>
<accession>A0A2T0VE79</accession>
<gene>
    <name evidence="3" type="ORF">B0I08_104195</name>
</gene>
<evidence type="ECO:0000313" key="3">
    <source>
        <dbReference type="EMBL" id="PRY68493.1"/>
    </source>
</evidence>
<evidence type="ECO:0000259" key="2">
    <source>
        <dbReference type="PROSITE" id="PS50076"/>
    </source>
</evidence>
<evidence type="ECO:0000313" key="4">
    <source>
        <dbReference type="Proteomes" id="UP000237983"/>
    </source>
</evidence>
<dbReference type="PANTHER" id="PTHR44240:SF12">
    <property type="entry name" value="OS06G0716100 PROTEIN"/>
    <property type="match status" value="1"/>
</dbReference>
<feature type="domain" description="J" evidence="2">
    <location>
        <begin position="6"/>
        <end position="67"/>
    </location>
</feature>
<dbReference type="Proteomes" id="UP000237983">
    <property type="component" value="Unassembled WGS sequence"/>
</dbReference>
<protein>
    <submittedName>
        <fullName evidence="3">DnaJ-like protein</fullName>
    </submittedName>
</protein>
<keyword evidence="4" id="KW-1185">Reference proteome</keyword>
<sequence length="323" mass="34563">MSPSSDAYEVLGVTSSATDDELRRAYRRALRRTHPDTGGVAVEFHAVQVAWEAVGTAEDRARYDRTSSAFPAAGSSRSPWSTWSPPNSADSAGTRTGRSSFRSPASPGATYGHAGLWWRKQYVTGVGEWARQMGMASVDPYDARLASALPGSVRQCLIAAMTEEATATALTGVGSSFSIWHDVSTEVAGGNPAEKLDHVVLGPTGLFALLSEDRGGEVYVRGGDVTGDGFGRRERPIRTLISRANFFSENMGVRFTAVIMVVPDDAGITVPTEVSRLRGLSAVLVRRSDLSPFLRLGLPGTLPVSPETVTAAREHLRRAVQLI</sequence>
<dbReference type="AlphaFoldDB" id="A0A2T0VE79"/>
<dbReference type="SUPFAM" id="SSF46565">
    <property type="entry name" value="Chaperone J-domain"/>
    <property type="match status" value="1"/>
</dbReference>
<dbReference type="InterPro" id="IPR036869">
    <property type="entry name" value="J_dom_sf"/>
</dbReference>
<dbReference type="SMART" id="SM00271">
    <property type="entry name" value="DnaJ"/>
    <property type="match status" value="1"/>
</dbReference>
<dbReference type="PROSITE" id="PS50076">
    <property type="entry name" value="DNAJ_2"/>
    <property type="match status" value="1"/>
</dbReference>
<dbReference type="RefSeq" id="WP_106211999.1">
    <property type="nucleotide sequence ID" value="NZ_PVTL01000004.1"/>
</dbReference>